<dbReference type="Ensembl" id="ENSGALT00010056983.1">
    <property type="protein sequence ID" value="ENSGALP00010034650.1"/>
    <property type="gene ID" value="ENSGALG00010023379.1"/>
</dbReference>
<reference evidence="2" key="2">
    <citation type="submission" date="2025-08" db="UniProtKB">
        <authorList>
            <consortium name="Ensembl"/>
        </authorList>
    </citation>
    <scope>IDENTIFICATION</scope>
    <source>
        <strain evidence="2">broiler</strain>
    </source>
</reference>
<feature type="region of interest" description="Disordered" evidence="1">
    <location>
        <begin position="19"/>
        <end position="44"/>
    </location>
</feature>
<reference evidence="2" key="1">
    <citation type="submission" date="2020-11" db="EMBL/GenBank/DDBJ databases">
        <title>Gallus gallus (Chicken) genome, bGalGal1, GRCg7b, maternal haplotype autosomes + Z &amp; W.</title>
        <authorList>
            <person name="Warren W."/>
            <person name="Formenti G."/>
            <person name="Fedrigo O."/>
            <person name="Haase B."/>
            <person name="Mountcastle J."/>
            <person name="Balacco J."/>
            <person name="Tracey A."/>
            <person name="Schneider V."/>
            <person name="Okimoto R."/>
            <person name="Cheng H."/>
            <person name="Hawken R."/>
            <person name="Howe K."/>
            <person name="Jarvis E.D."/>
        </authorList>
    </citation>
    <scope>NUCLEOTIDE SEQUENCE [LARGE SCALE GENOMIC DNA]</scope>
    <source>
        <strain evidence="2">Broiler</strain>
    </source>
</reference>
<feature type="compositionally biased region" description="Basic and acidic residues" evidence="1">
    <location>
        <begin position="134"/>
        <end position="148"/>
    </location>
</feature>
<dbReference type="GeneTree" id="ENSGT00390000015428"/>
<dbReference type="PANTHER" id="PTHR34754">
    <property type="entry name" value="COILED-COIL DOMAIN-CONTAINING PROTEIN 60"/>
    <property type="match status" value="1"/>
</dbReference>
<proteinExistence type="predicted"/>
<accession>A0A8V0ZMN2</accession>
<organism evidence="2 3">
    <name type="scientific">Gallus gallus</name>
    <name type="common">Chicken</name>
    <dbReference type="NCBI Taxonomy" id="9031"/>
    <lineage>
        <taxon>Eukaryota</taxon>
        <taxon>Metazoa</taxon>
        <taxon>Chordata</taxon>
        <taxon>Craniata</taxon>
        <taxon>Vertebrata</taxon>
        <taxon>Euteleostomi</taxon>
        <taxon>Archelosauria</taxon>
        <taxon>Archosauria</taxon>
        <taxon>Dinosauria</taxon>
        <taxon>Saurischia</taxon>
        <taxon>Theropoda</taxon>
        <taxon>Coelurosauria</taxon>
        <taxon>Aves</taxon>
        <taxon>Neognathae</taxon>
        <taxon>Galloanserae</taxon>
        <taxon>Galliformes</taxon>
        <taxon>Phasianidae</taxon>
        <taxon>Phasianinae</taxon>
        <taxon>Gallus</taxon>
    </lineage>
</organism>
<feature type="region of interest" description="Disordered" evidence="1">
    <location>
        <begin position="332"/>
        <end position="355"/>
    </location>
</feature>
<feature type="compositionally biased region" description="Polar residues" evidence="1">
    <location>
        <begin position="342"/>
        <end position="355"/>
    </location>
</feature>
<evidence type="ECO:0000256" key="1">
    <source>
        <dbReference type="SAM" id="MobiDB-lite"/>
    </source>
</evidence>
<protein>
    <submittedName>
        <fullName evidence="2">Coiled-coil domain containing 60</fullName>
    </submittedName>
</protein>
<evidence type="ECO:0000313" key="3">
    <source>
        <dbReference type="Proteomes" id="UP000000539"/>
    </source>
</evidence>
<sequence length="605" mass="68633">MPAPGVPKLSRAEAPVALNAQLGAAAPPEPPKDGGTKVPAAGKALNPRDFVRVQPLPALAEGEGKVLARSWALYRSSGPPSERVFWEQRQRRERQRTQGLFTPRGKPYQELGELLCADPKQLTLLSLGQLAQEPVKKDMQERPQREVAEVTANESSVNPKSAPVESVKRLTSSRETGTELKTLSKTLARLRRHINTVKQGGEYFHILHQESLEQKNALKAQKSQTTIWRTDFQPCEYSSEVEVSDEEMNSSSPIEGSHPKKSGKKKKMTLRSYTPVYTSVLIARPSEAQRDPGGFKKSVKEIEEEKFTTYMWELFLTNTKKYMRKARRIPFRRQTNKAAAPASSQLSTQSSHGQTPLSSVSSLVLCSEDNINLSGALADDTRASMQTKEQPFFPFPQKQIQTTHVKASKDAREQEDMLKKTGLQSCRISQFIKSKSNLCADARHQFMAIREEAAHRLHDALESLERTQEERCCQKYLALKRLKYFKEDMERIRQLDVRAEREHDENGPKWFPALLARLPEHVKNDCYVKKILKKLEKFGLAPDLHIDQDTFLKAAADLQLWELCCPDIAAAVEFVRESIVQMPEEDFSEWFQERVDHLHAQSSAF</sequence>
<evidence type="ECO:0000313" key="2">
    <source>
        <dbReference type="Ensembl" id="ENSGALP00010034650.1"/>
    </source>
</evidence>
<dbReference type="Pfam" id="PF15769">
    <property type="entry name" value="DUF4698"/>
    <property type="match status" value="2"/>
</dbReference>
<feature type="region of interest" description="Disordered" evidence="1">
    <location>
        <begin position="241"/>
        <end position="267"/>
    </location>
</feature>
<dbReference type="AlphaFoldDB" id="A0A8V0ZMN2"/>
<dbReference type="Proteomes" id="UP000000539">
    <property type="component" value="Chromosome 15"/>
</dbReference>
<keyword evidence="3" id="KW-1185">Reference proteome</keyword>
<dbReference type="PANTHER" id="PTHR34754:SF1">
    <property type="entry name" value="COILED-COIL DOMAIN-CONTAINING PROTEIN 60"/>
    <property type="match status" value="1"/>
</dbReference>
<feature type="region of interest" description="Disordered" evidence="1">
    <location>
        <begin position="134"/>
        <end position="177"/>
    </location>
</feature>
<reference evidence="2" key="3">
    <citation type="submission" date="2025-09" db="UniProtKB">
        <authorList>
            <consortium name="Ensembl"/>
        </authorList>
    </citation>
    <scope>IDENTIFICATION</scope>
    <source>
        <strain evidence="2">broiler</strain>
    </source>
</reference>
<dbReference type="OrthoDB" id="10017343at2759"/>
<gene>
    <name evidence="2" type="primary">CCDC60</name>
</gene>
<name>A0A8V0ZMN2_CHICK</name>
<dbReference type="InterPro" id="IPR031526">
    <property type="entry name" value="DUF4698"/>
</dbReference>